<dbReference type="Proteomes" id="UP000887576">
    <property type="component" value="Unplaced"/>
</dbReference>
<reference evidence="2" key="1">
    <citation type="submission" date="2022-11" db="UniProtKB">
        <authorList>
            <consortium name="WormBaseParasite"/>
        </authorList>
    </citation>
    <scope>IDENTIFICATION</scope>
</reference>
<organism evidence="1 2">
    <name type="scientific">Panagrolaimus sp. JU765</name>
    <dbReference type="NCBI Taxonomy" id="591449"/>
    <lineage>
        <taxon>Eukaryota</taxon>
        <taxon>Metazoa</taxon>
        <taxon>Ecdysozoa</taxon>
        <taxon>Nematoda</taxon>
        <taxon>Chromadorea</taxon>
        <taxon>Rhabditida</taxon>
        <taxon>Tylenchina</taxon>
        <taxon>Panagrolaimomorpha</taxon>
        <taxon>Panagrolaimoidea</taxon>
        <taxon>Panagrolaimidae</taxon>
        <taxon>Panagrolaimus</taxon>
    </lineage>
</organism>
<name>A0AC34R0L2_9BILA</name>
<dbReference type="WBParaSite" id="JU765_v2.g2164.t1">
    <property type="protein sequence ID" value="JU765_v2.g2164.t1"/>
    <property type="gene ID" value="JU765_v2.g2164"/>
</dbReference>
<protein>
    <submittedName>
        <fullName evidence="2">Palmitoyltransferase</fullName>
    </submittedName>
</protein>
<proteinExistence type="predicted"/>
<evidence type="ECO:0000313" key="2">
    <source>
        <dbReference type="WBParaSite" id="JU765_v2.g2164.t1"/>
    </source>
</evidence>
<accession>A0AC34R0L2</accession>
<evidence type="ECO:0000313" key="1">
    <source>
        <dbReference type="Proteomes" id="UP000887576"/>
    </source>
</evidence>
<sequence length="246" mass="28265">MELKDVIRNFGGDSTQAVDMLRRFANEKALPVRTCDYRTGFVRYCHKCYAVKPDRASHCSVCDQCVLKYDHHCIWVNNCVSFCNYKYFVLFLFYGFLLCLYGFATMLPSFIELVSHRSRRQGEIQLILVFFFAGMFGISLAALLFFHIYLLATNQSTVEFARPPILDCGPFKRAYDLGLKKNFLQVFGHQCWKWPLPVSSSHGTGFEFPLSVNCYTMVYSEDAETGGQRVYTMSQSTTTTSQNRTS</sequence>